<dbReference type="PANTHER" id="PTHR12066">
    <property type="entry name" value="TELOMERASE REVERSE TRANSCRIPTASE"/>
    <property type="match status" value="1"/>
</dbReference>
<reference evidence="4" key="1">
    <citation type="journal article" date="2016" name="Genome Announc.">
        <title>Draft genome sequences of fungus Aspergillus calidoustus.</title>
        <authorList>
            <person name="Horn F."/>
            <person name="Linde J."/>
            <person name="Mattern D.J."/>
            <person name="Walther G."/>
            <person name="Guthke R."/>
            <person name="Scherlach K."/>
            <person name="Martin K."/>
            <person name="Brakhage A.A."/>
            <person name="Petzke L."/>
            <person name="Valiante V."/>
        </authorList>
    </citation>
    <scope>NUCLEOTIDE SEQUENCE [LARGE SCALE GENOMIC DNA]</scope>
    <source>
        <strain evidence="4">SF006504</strain>
    </source>
</reference>
<organism evidence="3 4">
    <name type="scientific">Aspergillus calidoustus</name>
    <dbReference type="NCBI Taxonomy" id="454130"/>
    <lineage>
        <taxon>Eukaryota</taxon>
        <taxon>Fungi</taxon>
        <taxon>Dikarya</taxon>
        <taxon>Ascomycota</taxon>
        <taxon>Pezizomycotina</taxon>
        <taxon>Eurotiomycetes</taxon>
        <taxon>Eurotiomycetidae</taxon>
        <taxon>Eurotiales</taxon>
        <taxon>Aspergillaceae</taxon>
        <taxon>Aspergillus</taxon>
        <taxon>Aspergillus subgen. Nidulantes</taxon>
    </lineage>
</organism>
<dbReference type="GO" id="GO:0042162">
    <property type="term" value="F:telomeric DNA binding"/>
    <property type="evidence" value="ECO:0007669"/>
    <property type="project" value="TreeGrafter"/>
</dbReference>
<feature type="region of interest" description="Disordered" evidence="2">
    <location>
        <begin position="1"/>
        <end position="21"/>
    </location>
</feature>
<dbReference type="GO" id="GO:0000333">
    <property type="term" value="C:telomerase catalytic core complex"/>
    <property type="evidence" value="ECO:0007669"/>
    <property type="project" value="TreeGrafter"/>
</dbReference>
<dbReference type="AlphaFoldDB" id="A0A0U5GRV1"/>
<keyword evidence="1" id="KW-0479">Metal-binding</keyword>
<keyword evidence="1" id="KW-0779">Telomere</keyword>
<keyword evidence="4" id="KW-1185">Reference proteome</keyword>
<dbReference type="GO" id="GO:0070034">
    <property type="term" value="F:telomerase RNA binding"/>
    <property type="evidence" value="ECO:0007669"/>
    <property type="project" value="TreeGrafter"/>
</dbReference>
<dbReference type="GO" id="GO:0000781">
    <property type="term" value="C:chromosome, telomeric region"/>
    <property type="evidence" value="ECO:0007669"/>
    <property type="project" value="UniProtKB-SubCell"/>
</dbReference>
<evidence type="ECO:0000313" key="4">
    <source>
        <dbReference type="Proteomes" id="UP000054771"/>
    </source>
</evidence>
<keyword evidence="1" id="KW-0695">RNA-directed DNA polymerase</keyword>
<dbReference type="EMBL" id="CDMC01000006">
    <property type="protein sequence ID" value="CEN61674.1"/>
    <property type="molecule type" value="Genomic_DNA"/>
</dbReference>
<comment type="function">
    <text evidence="1">Telomerase is a ribonucleoprotein enzyme essential for the replication of chromosome termini in most eukaryotes. It elongates telomeres. It is a reverse transcriptase that adds simple sequence repeats to chromosome ends by copying a template sequence within the RNA component of the enzyme.</text>
</comment>
<sequence>MGKKRKRPVKGGQARLKPSKQPIKAPLISHSRINDSDAVEISHPVISQYYRQVVTLRHFILQRIPQSSKGRRRRIAAIRSDGTHLGTNEESLAHLLDTTLVGVWTELPLAQSEERRRDFIAYTQTQRTQIGTDTGPASPQSLVDFVIWSLFDHRGHSYRRAEHLLTHGFQEAGGFPHGNLQPCSIPGVEAKFPNRNVEKLKQAPWADVLGLLGTNGDDIMIKLLLDCGIFIPIDAKKGVYYQLSGRALSALDPIQTPKVSSQPITKCEQPCLVRVNPQTSRKGVKENSNKRNPSTVFFSIRQTCYARPRLDPKGRIEFGMPNRESMRKLIILF</sequence>
<accession>A0A0U5GRV1</accession>
<evidence type="ECO:0000256" key="1">
    <source>
        <dbReference type="RuleBase" id="RU365061"/>
    </source>
</evidence>
<dbReference type="STRING" id="454130.A0A0U5GRV1"/>
<dbReference type="OMA" id="KEPTAGC"/>
<dbReference type="PANTHER" id="PTHR12066:SF0">
    <property type="entry name" value="TELOMERASE REVERSE TRANSCRIPTASE"/>
    <property type="match status" value="1"/>
</dbReference>
<dbReference type="InterPro" id="IPR003545">
    <property type="entry name" value="Telomerase_RT"/>
</dbReference>
<keyword evidence="1" id="KW-0539">Nucleus</keyword>
<dbReference type="OrthoDB" id="289721at2759"/>
<comment type="catalytic activity">
    <reaction evidence="1">
        <text>DNA(n) + a 2'-deoxyribonucleoside 5'-triphosphate = DNA(n+1) + diphosphate</text>
        <dbReference type="Rhea" id="RHEA:22508"/>
        <dbReference type="Rhea" id="RHEA-COMP:17339"/>
        <dbReference type="Rhea" id="RHEA-COMP:17340"/>
        <dbReference type="ChEBI" id="CHEBI:33019"/>
        <dbReference type="ChEBI" id="CHEBI:61560"/>
        <dbReference type="ChEBI" id="CHEBI:173112"/>
        <dbReference type="EC" id="2.7.7.49"/>
    </reaction>
</comment>
<dbReference type="GO" id="GO:0003720">
    <property type="term" value="F:telomerase activity"/>
    <property type="evidence" value="ECO:0007669"/>
    <property type="project" value="InterPro"/>
</dbReference>
<dbReference type="Proteomes" id="UP000054771">
    <property type="component" value="Unassembled WGS sequence"/>
</dbReference>
<comment type="similarity">
    <text evidence="1">Belongs to the reverse transcriptase family. Telomerase subfamily.</text>
</comment>
<evidence type="ECO:0000256" key="2">
    <source>
        <dbReference type="SAM" id="MobiDB-lite"/>
    </source>
</evidence>
<evidence type="ECO:0000313" key="3">
    <source>
        <dbReference type="EMBL" id="CEN61674.1"/>
    </source>
</evidence>
<gene>
    <name evidence="3" type="ORF">ASPCAL08325</name>
</gene>
<dbReference type="EC" id="2.7.7.49" evidence="1"/>
<keyword evidence="1" id="KW-0808">Transferase</keyword>
<dbReference type="GO" id="GO:0007004">
    <property type="term" value="P:telomere maintenance via telomerase"/>
    <property type="evidence" value="ECO:0007669"/>
    <property type="project" value="TreeGrafter"/>
</dbReference>
<dbReference type="GO" id="GO:0046872">
    <property type="term" value="F:metal ion binding"/>
    <property type="evidence" value="ECO:0007669"/>
    <property type="project" value="UniProtKB-KW"/>
</dbReference>
<keyword evidence="1" id="KW-0158">Chromosome</keyword>
<comment type="subcellular location">
    <subcellularLocation>
        <location evidence="1">Nucleus</location>
    </subcellularLocation>
    <subcellularLocation>
        <location evidence="1">Chromosome</location>
        <location evidence="1">Telomere</location>
    </subcellularLocation>
</comment>
<name>A0A0U5GRV1_ASPCI</name>
<keyword evidence="1" id="KW-0548">Nucleotidyltransferase</keyword>
<protein>
    <recommendedName>
        <fullName evidence="1">Telomerase reverse transcriptase</fullName>
        <ecNumber evidence="1">2.7.7.49</ecNumber>
    </recommendedName>
    <alternativeName>
        <fullName evidence="1">Telomerase catalytic subunit</fullName>
    </alternativeName>
</protein>
<proteinExistence type="inferred from homology"/>
<keyword evidence="1" id="KW-0460">Magnesium</keyword>